<dbReference type="AlphaFoldDB" id="A0A3L8DL50"/>
<name>A0A3L8DL50_OOCBI</name>
<accession>A0A3L8DL50</accession>
<evidence type="ECO:0000313" key="2">
    <source>
        <dbReference type="Proteomes" id="UP000279307"/>
    </source>
</evidence>
<proteinExistence type="predicted"/>
<sequence length="140" mass="15963">MSRDASGTETGLCGPLPTRAYPDSSAFNADTSLPEAHNGFATRAEFKHLSDADRITLESLDVNRYRPRHTGRFLTMHKRRRKRLITRSLNQEPGILDDIFHGLVQYFPLWYNQFRDLTISAAQNGPNAAEWANYYSVSML</sequence>
<dbReference type="Proteomes" id="UP000279307">
    <property type="component" value="Chromosome 6"/>
</dbReference>
<reference evidence="1 2" key="1">
    <citation type="journal article" date="2018" name="Genome Res.">
        <title>The genomic architecture and molecular evolution of ant odorant receptors.</title>
        <authorList>
            <person name="McKenzie S.K."/>
            <person name="Kronauer D.J.C."/>
        </authorList>
    </citation>
    <scope>NUCLEOTIDE SEQUENCE [LARGE SCALE GENOMIC DNA]</scope>
    <source>
        <strain evidence="1">Clonal line C1</strain>
    </source>
</reference>
<protein>
    <submittedName>
        <fullName evidence="1">Uncharacterized protein</fullName>
    </submittedName>
</protein>
<comment type="caution">
    <text evidence="1">The sequence shown here is derived from an EMBL/GenBank/DDBJ whole genome shotgun (WGS) entry which is preliminary data.</text>
</comment>
<dbReference type="OrthoDB" id="189220at2759"/>
<evidence type="ECO:0000313" key="1">
    <source>
        <dbReference type="EMBL" id="RLU21147.1"/>
    </source>
</evidence>
<gene>
    <name evidence="1" type="ORF">DMN91_005520</name>
</gene>
<organism evidence="1 2">
    <name type="scientific">Ooceraea biroi</name>
    <name type="common">Clonal raider ant</name>
    <name type="synonym">Cerapachys biroi</name>
    <dbReference type="NCBI Taxonomy" id="2015173"/>
    <lineage>
        <taxon>Eukaryota</taxon>
        <taxon>Metazoa</taxon>
        <taxon>Ecdysozoa</taxon>
        <taxon>Arthropoda</taxon>
        <taxon>Hexapoda</taxon>
        <taxon>Insecta</taxon>
        <taxon>Pterygota</taxon>
        <taxon>Neoptera</taxon>
        <taxon>Endopterygota</taxon>
        <taxon>Hymenoptera</taxon>
        <taxon>Apocrita</taxon>
        <taxon>Aculeata</taxon>
        <taxon>Formicoidea</taxon>
        <taxon>Formicidae</taxon>
        <taxon>Dorylinae</taxon>
        <taxon>Ooceraea</taxon>
    </lineage>
</organism>
<dbReference type="EMBL" id="QOIP01000006">
    <property type="protein sequence ID" value="RLU21147.1"/>
    <property type="molecule type" value="Genomic_DNA"/>
</dbReference>